<evidence type="ECO:0000313" key="1">
    <source>
        <dbReference type="Ensembl" id="ENSPSMP00000000170.1"/>
    </source>
</evidence>
<protein>
    <submittedName>
        <fullName evidence="1">Uncharacterized protein</fullName>
    </submittedName>
</protein>
<sequence>MGERRVARAPGDACVSCWEQLLQVHTTPPAPAQTEPLGVRHTPAVQGACGCPFSTHFRQHHCMSEHFRTGWPSQGIRSPAQCHKWEGKGPFPGCSRQVQGRHRACGKVCRVGRPAGVGCGRVESCHLPPSTFQ</sequence>
<dbReference type="Proteomes" id="UP000694414">
    <property type="component" value="Unplaced"/>
</dbReference>
<keyword evidence="2" id="KW-1185">Reference proteome</keyword>
<name>A0A8C8YFY7_PROSS</name>
<accession>A0A8C8YFY7</accession>
<reference evidence="1" key="1">
    <citation type="submission" date="2025-08" db="UniProtKB">
        <authorList>
            <consortium name="Ensembl"/>
        </authorList>
    </citation>
    <scope>IDENTIFICATION</scope>
</reference>
<reference evidence="1" key="2">
    <citation type="submission" date="2025-09" db="UniProtKB">
        <authorList>
            <consortium name="Ensembl"/>
        </authorList>
    </citation>
    <scope>IDENTIFICATION</scope>
</reference>
<dbReference type="AlphaFoldDB" id="A0A8C8YFY7"/>
<dbReference type="Ensembl" id="ENSPSMT00000000200.1">
    <property type="protein sequence ID" value="ENSPSMP00000000170.1"/>
    <property type="gene ID" value="ENSPSMG00000000168.1"/>
</dbReference>
<proteinExistence type="predicted"/>
<evidence type="ECO:0000313" key="2">
    <source>
        <dbReference type="Proteomes" id="UP000694414"/>
    </source>
</evidence>
<organism evidence="1 2">
    <name type="scientific">Prolemur simus</name>
    <name type="common">Greater bamboo lemur</name>
    <name type="synonym">Hapalemur simus</name>
    <dbReference type="NCBI Taxonomy" id="1328070"/>
    <lineage>
        <taxon>Eukaryota</taxon>
        <taxon>Metazoa</taxon>
        <taxon>Chordata</taxon>
        <taxon>Craniata</taxon>
        <taxon>Vertebrata</taxon>
        <taxon>Euteleostomi</taxon>
        <taxon>Mammalia</taxon>
        <taxon>Eutheria</taxon>
        <taxon>Euarchontoglires</taxon>
        <taxon>Primates</taxon>
        <taxon>Strepsirrhini</taxon>
        <taxon>Lemuriformes</taxon>
        <taxon>Lemuridae</taxon>
        <taxon>Prolemur</taxon>
    </lineage>
</organism>